<feature type="compositionally biased region" description="Basic and acidic residues" evidence="1">
    <location>
        <begin position="50"/>
        <end position="64"/>
    </location>
</feature>
<feature type="chain" id="PRO_5039328149" description="AttH domain-containing protein" evidence="2">
    <location>
        <begin position="36"/>
        <end position="374"/>
    </location>
</feature>
<comment type="caution">
    <text evidence="3">The sequence shown here is derived from an EMBL/GenBank/DDBJ whole genome shotgun (WGS) entry which is preliminary data.</text>
</comment>
<evidence type="ECO:0000313" key="3">
    <source>
        <dbReference type="EMBL" id="MWA04107.1"/>
    </source>
</evidence>
<dbReference type="AlphaFoldDB" id="A0A6I4MJE6"/>
<proteinExistence type="predicted"/>
<dbReference type="Proteomes" id="UP000462055">
    <property type="component" value="Unassembled WGS sequence"/>
</dbReference>
<evidence type="ECO:0008006" key="5">
    <source>
        <dbReference type="Google" id="ProtNLM"/>
    </source>
</evidence>
<dbReference type="SUPFAM" id="SSF159245">
    <property type="entry name" value="AttH-like"/>
    <property type="match status" value="1"/>
</dbReference>
<feature type="signal peptide" evidence="2">
    <location>
        <begin position="1"/>
        <end position="35"/>
    </location>
</feature>
<accession>A0A6I4MJE6</accession>
<keyword evidence="4" id="KW-1185">Reference proteome</keyword>
<feature type="compositionally biased region" description="Low complexity" evidence="1">
    <location>
        <begin position="38"/>
        <end position="48"/>
    </location>
</feature>
<reference evidence="3" key="1">
    <citation type="submission" date="2019-12" db="EMBL/GenBank/DDBJ databases">
        <title>Actinomadura physcomitrii sp. nov., a novel actinomycete isolated from moss [Physcomitrium sphaericum (Ludw) Fuernr].</title>
        <authorList>
            <person name="Zhuang X."/>
        </authorList>
    </citation>
    <scope>NUCLEOTIDE SEQUENCE [LARGE SCALE GENOMIC DNA]</scope>
    <source>
        <strain evidence="3">LD22</strain>
    </source>
</reference>
<organism evidence="3 4">
    <name type="scientific">Actinomadura physcomitrii</name>
    <dbReference type="NCBI Taxonomy" id="2650748"/>
    <lineage>
        <taxon>Bacteria</taxon>
        <taxon>Bacillati</taxon>
        <taxon>Actinomycetota</taxon>
        <taxon>Actinomycetes</taxon>
        <taxon>Streptosporangiales</taxon>
        <taxon>Thermomonosporaceae</taxon>
        <taxon>Actinomadura</taxon>
    </lineage>
</organism>
<evidence type="ECO:0000256" key="2">
    <source>
        <dbReference type="SAM" id="SignalP"/>
    </source>
</evidence>
<dbReference type="EMBL" id="WBMS02000024">
    <property type="protein sequence ID" value="MWA04107.1"/>
    <property type="molecule type" value="Genomic_DNA"/>
</dbReference>
<gene>
    <name evidence="3" type="ORF">F8568_027735</name>
</gene>
<name>A0A6I4MJE6_9ACTN</name>
<keyword evidence="2" id="KW-0732">Signal</keyword>
<feature type="region of interest" description="Disordered" evidence="1">
    <location>
        <begin position="38"/>
        <end position="84"/>
    </location>
</feature>
<sequence>MPRRRNSRRPNARRFPLRRAAAALALGAAALVPVAAPPAAGAQPAPSRSGLDDWIPHTDIKRSDLTQVPGKLAEPSDDGPHPGSTTEWWYTHVMDPATHRTFIAMLFTAPVPTAVIFWYPEKGDKVVLPEPTAQVTAKPGPSVDSSAGSLVWDGARRAYHLQWHGLFAKADIWFDRALPGVTGGPIRYDGGQTMYWSAPVATSRVRGWLQPPGSSSRIGVDGWRGYHDHNWGEFSVVDQRYSGWEWGVSHEPDGTATLLGGVVKGDGTWQGVVGRVTARETYGCMTTIELSDWRTSGLFSYPETTTLSCPSSLLATPKGLEGARPGLRTSFHVVDPFILDAGLLALPESLGRTVPGSLGLIEHIRTLPPRLPHS</sequence>
<evidence type="ECO:0000313" key="4">
    <source>
        <dbReference type="Proteomes" id="UP000462055"/>
    </source>
</evidence>
<dbReference type="PROSITE" id="PS51318">
    <property type="entry name" value="TAT"/>
    <property type="match status" value="1"/>
</dbReference>
<evidence type="ECO:0000256" key="1">
    <source>
        <dbReference type="SAM" id="MobiDB-lite"/>
    </source>
</evidence>
<protein>
    <recommendedName>
        <fullName evidence="5">AttH domain-containing protein</fullName>
    </recommendedName>
</protein>
<dbReference type="InterPro" id="IPR006311">
    <property type="entry name" value="TAT_signal"/>
</dbReference>
<dbReference type="RefSeq" id="WP_151596630.1">
    <property type="nucleotide sequence ID" value="NZ_WBMS02000024.1"/>
</dbReference>